<comment type="caution">
    <text evidence="1">The sequence shown here is derived from an EMBL/GenBank/DDBJ whole genome shotgun (WGS) entry which is preliminary data.</text>
</comment>
<keyword evidence="2" id="KW-1185">Reference proteome</keyword>
<protein>
    <submittedName>
        <fullName evidence="1">Uncharacterized protein</fullName>
    </submittedName>
</protein>
<dbReference type="EMBL" id="BMAW01076479">
    <property type="protein sequence ID" value="GFU01681.1"/>
    <property type="molecule type" value="Genomic_DNA"/>
</dbReference>
<reference evidence="1" key="1">
    <citation type="submission" date="2020-08" db="EMBL/GenBank/DDBJ databases">
        <title>Multicomponent nature underlies the extraordinary mechanical properties of spider dragline silk.</title>
        <authorList>
            <person name="Kono N."/>
            <person name="Nakamura H."/>
            <person name="Mori M."/>
            <person name="Yoshida Y."/>
            <person name="Ohtoshi R."/>
            <person name="Malay A.D."/>
            <person name="Moran D.A.P."/>
            <person name="Tomita M."/>
            <person name="Numata K."/>
            <person name="Arakawa K."/>
        </authorList>
    </citation>
    <scope>NUCLEOTIDE SEQUENCE</scope>
</reference>
<organism evidence="1 2">
    <name type="scientific">Nephila pilipes</name>
    <name type="common">Giant wood spider</name>
    <name type="synonym">Nephila maculata</name>
    <dbReference type="NCBI Taxonomy" id="299642"/>
    <lineage>
        <taxon>Eukaryota</taxon>
        <taxon>Metazoa</taxon>
        <taxon>Ecdysozoa</taxon>
        <taxon>Arthropoda</taxon>
        <taxon>Chelicerata</taxon>
        <taxon>Arachnida</taxon>
        <taxon>Araneae</taxon>
        <taxon>Araneomorphae</taxon>
        <taxon>Entelegynae</taxon>
        <taxon>Araneoidea</taxon>
        <taxon>Nephilidae</taxon>
        <taxon>Nephila</taxon>
    </lineage>
</organism>
<proteinExistence type="predicted"/>
<dbReference type="Proteomes" id="UP000887013">
    <property type="component" value="Unassembled WGS sequence"/>
</dbReference>
<accession>A0A8X6Q1Q3</accession>
<evidence type="ECO:0000313" key="2">
    <source>
        <dbReference type="Proteomes" id="UP000887013"/>
    </source>
</evidence>
<evidence type="ECO:0000313" key="1">
    <source>
        <dbReference type="EMBL" id="GFU01681.1"/>
    </source>
</evidence>
<gene>
    <name evidence="1" type="ORF">NPIL_684051</name>
</gene>
<sequence length="115" mass="13047">MSINLVKENLFTTRTRYTQGTQGIGYILLFRGQSHLFIMDTAFNPSAWLRAQPYKAHILTYKPLSRCYAGKGAKRFTKSVAVSAFSEVLQRLYGTKILAAKAAPGRRYLSYFLND</sequence>
<dbReference type="AlphaFoldDB" id="A0A8X6Q1Q3"/>
<name>A0A8X6Q1Q3_NEPPI</name>